<dbReference type="OrthoDB" id="1887545at2"/>
<dbReference type="PROSITE" id="PS50111">
    <property type="entry name" value="CHEMOTAXIS_TRANSDUC_2"/>
    <property type="match status" value="1"/>
</dbReference>
<dbReference type="GO" id="GO:0004888">
    <property type="term" value="F:transmembrane signaling receptor activity"/>
    <property type="evidence" value="ECO:0007669"/>
    <property type="project" value="InterPro"/>
</dbReference>
<keyword evidence="4" id="KW-0472">Membrane</keyword>
<organism evidence="7 8">
    <name type="scientific">Clostridium fermenticellae</name>
    <dbReference type="NCBI Taxonomy" id="2068654"/>
    <lineage>
        <taxon>Bacteria</taxon>
        <taxon>Bacillati</taxon>
        <taxon>Bacillota</taxon>
        <taxon>Clostridia</taxon>
        <taxon>Eubacteriales</taxon>
        <taxon>Clostridiaceae</taxon>
        <taxon>Clostridium</taxon>
    </lineage>
</organism>
<name>A0A386H7B8_9CLOT</name>
<keyword evidence="4" id="KW-0812">Transmembrane</keyword>
<gene>
    <name evidence="7" type="ORF">D4Z93_09625</name>
</gene>
<keyword evidence="4" id="KW-1133">Transmembrane helix</keyword>
<dbReference type="Gene3D" id="1.10.287.950">
    <property type="entry name" value="Methyl-accepting chemotaxis protein"/>
    <property type="match status" value="1"/>
</dbReference>
<evidence type="ECO:0000259" key="6">
    <source>
        <dbReference type="PROSITE" id="PS50885"/>
    </source>
</evidence>
<protein>
    <submittedName>
        <fullName evidence="7">Methyl-accepting chemotaxis protein</fullName>
    </submittedName>
</protein>
<dbReference type="InterPro" id="IPR004090">
    <property type="entry name" value="Chemotax_Me-accpt_rcpt"/>
</dbReference>
<evidence type="ECO:0000256" key="2">
    <source>
        <dbReference type="ARBA" id="ARBA00029447"/>
    </source>
</evidence>
<feature type="domain" description="Methyl-accepting transducer" evidence="5">
    <location>
        <begin position="277"/>
        <end position="514"/>
    </location>
</feature>
<feature type="transmembrane region" description="Helical" evidence="4">
    <location>
        <begin position="179"/>
        <end position="204"/>
    </location>
</feature>
<evidence type="ECO:0000256" key="4">
    <source>
        <dbReference type="SAM" id="Phobius"/>
    </source>
</evidence>
<dbReference type="InterPro" id="IPR024478">
    <property type="entry name" value="HlyB_4HB_MCP"/>
</dbReference>
<dbReference type="InterPro" id="IPR004089">
    <property type="entry name" value="MCPsignal_dom"/>
</dbReference>
<reference evidence="7 8" key="1">
    <citation type="journal article" date="2019" name="Int. J. Syst. Evol. Microbiol.">
        <title>Clostridium fermenticellae sp. nov., isolated from the mud in a fermentation cellar for the production of the Chinese liquor, baijiu.</title>
        <authorList>
            <person name="Xu P.X."/>
            <person name="Chai L.J."/>
            <person name="Qiu T."/>
            <person name="Zhang X.J."/>
            <person name="Lu Z.M."/>
            <person name="Xiao C."/>
            <person name="Wang S.T."/>
            <person name="Shen C.H."/>
            <person name="Shi J.S."/>
            <person name="Xu Z.H."/>
        </authorList>
    </citation>
    <scope>NUCLEOTIDE SEQUENCE [LARGE SCALE GENOMIC DNA]</scope>
    <source>
        <strain evidence="7 8">JN500901</strain>
    </source>
</reference>
<dbReference type="Proteomes" id="UP000266301">
    <property type="component" value="Chromosome"/>
</dbReference>
<dbReference type="AlphaFoldDB" id="A0A386H7B8"/>
<dbReference type="PROSITE" id="PS50885">
    <property type="entry name" value="HAMP"/>
    <property type="match status" value="1"/>
</dbReference>
<feature type="transmembrane region" description="Helical" evidence="4">
    <location>
        <begin position="7"/>
        <end position="29"/>
    </location>
</feature>
<dbReference type="SUPFAM" id="SSF58104">
    <property type="entry name" value="Methyl-accepting chemotaxis protein (MCP) signaling domain"/>
    <property type="match status" value="1"/>
</dbReference>
<evidence type="ECO:0000313" key="8">
    <source>
        <dbReference type="Proteomes" id="UP000266301"/>
    </source>
</evidence>
<evidence type="ECO:0000259" key="5">
    <source>
        <dbReference type="PROSITE" id="PS50111"/>
    </source>
</evidence>
<sequence>MRVKTKLLLSFISIALILVITGIIGMLSLKTEAENSEQMYSNRLQSVYMLMHIENNLTQVKSDLLQLVYVKNISSNKELKSSIKINENENLKIIKEFKELSRNNSEEQLWNSFVTQCNTYTSIREGIINYVDSGDFDAVNKKYLQLRNVEDGMFSILNKLIDENISIAKEENLQNHNLFLYNIIIVIILTILGVGLSIVIGLLLSRYISRSLNKMIGQAKYLEKFDLSYELEIKGADEFGKTSQELFKVQENLRKLVRGIMSNSENMSSSSEEFSAMVEEVSSKAEEIDSAVSDISAGIQEKSAASEEITASVEEINSSINELSQKAVDGNNNASKSETRATDVTKKAKLALEKTENIYAEKQKHMVKAIEDGKVVDKIGIMADTIANISEQTNLLALNAAIEAARAGDQGKGFAVVAEEVKKLAEQSSQAVEDIQSTIAKVHDAFKSISQNGNEILKFINEDVGSQFKEFMDVANYYHDDSEFVNNMSENIASMSEELAATVDQVSLAVQNLSDSDQKSSESSETIKSSVDETTKAIVQLADTAQNQAEIAQKLNELVQEFKM</sequence>
<dbReference type="PRINTS" id="PR00260">
    <property type="entry name" value="CHEMTRNSDUCR"/>
</dbReference>
<dbReference type="PANTHER" id="PTHR32089">
    <property type="entry name" value="METHYL-ACCEPTING CHEMOTAXIS PROTEIN MCPB"/>
    <property type="match status" value="1"/>
</dbReference>
<dbReference type="GO" id="GO:0006935">
    <property type="term" value="P:chemotaxis"/>
    <property type="evidence" value="ECO:0007669"/>
    <property type="project" value="InterPro"/>
</dbReference>
<evidence type="ECO:0000313" key="7">
    <source>
        <dbReference type="EMBL" id="AYD41460.1"/>
    </source>
</evidence>
<dbReference type="KEGG" id="cfer:D4Z93_09625"/>
<comment type="similarity">
    <text evidence="2">Belongs to the methyl-accepting chemotaxis (MCP) protein family.</text>
</comment>
<keyword evidence="1 3" id="KW-0807">Transducer</keyword>
<dbReference type="Pfam" id="PF00015">
    <property type="entry name" value="MCPsignal"/>
    <property type="match status" value="1"/>
</dbReference>
<dbReference type="GO" id="GO:0016020">
    <property type="term" value="C:membrane"/>
    <property type="evidence" value="ECO:0007669"/>
    <property type="project" value="InterPro"/>
</dbReference>
<dbReference type="EMBL" id="CP032416">
    <property type="protein sequence ID" value="AYD41460.1"/>
    <property type="molecule type" value="Genomic_DNA"/>
</dbReference>
<dbReference type="SMART" id="SM00283">
    <property type="entry name" value="MA"/>
    <property type="match status" value="1"/>
</dbReference>
<evidence type="ECO:0000256" key="1">
    <source>
        <dbReference type="ARBA" id="ARBA00023224"/>
    </source>
</evidence>
<evidence type="ECO:0000256" key="3">
    <source>
        <dbReference type="PROSITE-ProRule" id="PRU00284"/>
    </source>
</evidence>
<keyword evidence="8" id="KW-1185">Reference proteome</keyword>
<proteinExistence type="inferred from homology"/>
<dbReference type="PANTHER" id="PTHR32089:SF112">
    <property type="entry name" value="LYSOZYME-LIKE PROTEIN-RELATED"/>
    <property type="match status" value="1"/>
</dbReference>
<dbReference type="InterPro" id="IPR003660">
    <property type="entry name" value="HAMP_dom"/>
</dbReference>
<dbReference type="GO" id="GO:0007165">
    <property type="term" value="P:signal transduction"/>
    <property type="evidence" value="ECO:0007669"/>
    <property type="project" value="UniProtKB-KW"/>
</dbReference>
<accession>A0A386H7B8</accession>
<feature type="domain" description="HAMP" evidence="6">
    <location>
        <begin position="206"/>
        <end position="258"/>
    </location>
</feature>
<dbReference type="Pfam" id="PF12729">
    <property type="entry name" value="4HB_MCP_1"/>
    <property type="match status" value="1"/>
</dbReference>